<dbReference type="InterPro" id="IPR050445">
    <property type="entry name" value="Bact_polysacc_biosynth/exp"/>
</dbReference>
<dbReference type="OrthoDB" id="647428at2"/>
<dbReference type="Proteomes" id="UP000321204">
    <property type="component" value="Chromosome"/>
</dbReference>
<dbReference type="RefSeq" id="WP_146790074.1">
    <property type="nucleotide sequence ID" value="NZ_BAABIO010000003.1"/>
</dbReference>
<protein>
    <recommendedName>
        <fullName evidence="4">Polysaccharide chain length determinant N-terminal domain-containing protein</fullName>
    </recommendedName>
</protein>
<evidence type="ECO:0008006" key="4">
    <source>
        <dbReference type="Google" id="ProtNLM"/>
    </source>
</evidence>
<reference evidence="2 3" key="1">
    <citation type="journal article" date="2015" name="Int. J. Syst. Evol. Microbiol.">
        <title>Flavisolibacter ginsenosidimutans sp. nov., with ginsenoside-converting activity isolated from soil used for cultivating ginseng.</title>
        <authorList>
            <person name="Zhao Y."/>
            <person name="Liu Q."/>
            <person name="Kang M.S."/>
            <person name="Jin F."/>
            <person name="Yu H."/>
            <person name="Im W.T."/>
        </authorList>
    </citation>
    <scope>NUCLEOTIDE SEQUENCE [LARGE SCALE GENOMIC DNA]</scope>
    <source>
        <strain evidence="2 3">Gsoil 636</strain>
    </source>
</reference>
<proteinExistence type="predicted"/>
<feature type="transmembrane region" description="Helical" evidence="1">
    <location>
        <begin position="272"/>
        <end position="293"/>
    </location>
</feature>
<evidence type="ECO:0000256" key="1">
    <source>
        <dbReference type="SAM" id="Phobius"/>
    </source>
</evidence>
<sequence>MPDLFLVIARRWRLMLLLTLASTLAALIASLLSPKLYLGTTTALPVNTMVNDKARIFNQNIETLYSEIGTADELDKIEGTAKLDTVFLAVAAAQHLATHYNLDRAANDALEKAALRLRKNSDISRTGYGELKVKVWDKDNEMAATLANALMQTINAIHERLQTENNRTVLQKLQEAYTQKLNEVSNIENEGLAFKTAPEIQTLNPQAVRDSLLKNTKRLTGATVQLDENRKELQDYLRLINEYELAVKTNPKVLLVVEQARPSPWYDRPKTAMNALLAFLASLLFSFLLAVYVESRKEPA</sequence>
<accession>A0A5B8ULL0</accession>
<gene>
    <name evidence="2" type="ORF">FSB75_17330</name>
</gene>
<evidence type="ECO:0000313" key="3">
    <source>
        <dbReference type="Proteomes" id="UP000321204"/>
    </source>
</evidence>
<keyword evidence="3" id="KW-1185">Reference proteome</keyword>
<dbReference type="KEGG" id="fgg:FSB75_17330"/>
<dbReference type="PANTHER" id="PTHR32309">
    <property type="entry name" value="TYROSINE-PROTEIN KINASE"/>
    <property type="match status" value="1"/>
</dbReference>
<dbReference type="EMBL" id="CP042433">
    <property type="protein sequence ID" value="QEC57591.1"/>
    <property type="molecule type" value="Genomic_DNA"/>
</dbReference>
<evidence type="ECO:0000313" key="2">
    <source>
        <dbReference type="EMBL" id="QEC57591.1"/>
    </source>
</evidence>
<keyword evidence="1" id="KW-1133">Transmembrane helix</keyword>
<dbReference type="PANTHER" id="PTHR32309:SF31">
    <property type="entry name" value="CAPSULAR EXOPOLYSACCHARIDE FAMILY"/>
    <property type="match status" value="1"/>
</dbReference>
<dbReference type="AlphaFoldDB" id="A0A5B8ULL0"/>
<organism evidence="2 3">
    <name type="scientific">Flavisolibacter ginsenosidimutans</name>
    <dbReference type="NCBI Taxonomy" id="661481"/>
    <lineage>
        <taxon>Bacteria</taxon>
        <taxon>Pseudomonadati</taxon>
        <taxon>Bacteroidota</taxon>
        <taxon>Chitinophagia</taxon>
        <taxon>Chitinophagales</taxon>
        <taxon>Chitinophagaceae</taxon>
        <taxon>Flavisolibacter</taxon>
    </lineage>
</organism>
<name>A0A5B8ULL0_9BACT</name>
<keyword evidence="1" id="KW-0812">Transmembrane</keyword>
<keyword evidence="1" id="KW-0472">Membrane</keyword>